<dbReference type="Pfam" id="PF12833">
    <property type="entry name" value="HTH_18"/>
    <property type="match status" value="1"/>
</dbReference>
<proteinExistence type="predicted"/>
<evidence type="ECO:0000256" key="3">
    <source>
        <dbReference type="ARBA" id="ARBA00023163"/>
    </source>
</evidence>
<dbReference type="AlphaFoldDB" id="A0A1G7QPC6"/>
<evidence type="ECO:0000313" key="6">
    <source>
        <dbReference type="Proteomes" id="UP000198972"/>
    </source>
</evidence>
<dbReference type="GO" id="GO:0003700">
    <property type="term" value="F:DNA-binding transcription factor activity"/>
    <property type="evidence" value="ECO:0007669"/>
    <property type="project" value="InterPro"/>
</dbReference>
<keyword evidence="6" id="KW-1185">Reference proteome</keyword>
<protein>
    <submittedName>
        <fullName evidence="5">AraC family transcriptional regulator</fullName>
    </submittedName>
</protein>
<organism evidence="5 6">
    <name type="scientific">Fontibacillus panacisegetis</name>
    <dbReference type="NCBI Taxonomy" id="670482"/>
    <lineage>
        <taxon>Bacteria</taxon>
        <taxon>Bacillati</taxon>
        <taxon>Bacillota</taxon>
        <taxon>Bacilli</taxon>
        <taxon>Bacillales</taxon>
        <taxon>Paenibacillaceae</taxon>
        <taxon>Fontibacillus</taxon>
    </lineage>
</organism>
<dbReference type="InterPro" id="IPR050959">
    <property type="entry name" value="MarA-like"/>
</dbReference>
<dbReference type="PROSITE" id="PS01124">
    <property type="entry name" value="HTH_ARAC_FAMILY_2"/>
    <property type="match status" value="1"/>
</dbReference>
<dbReference type="InterPro" id="IPR018060">
    <property type="entry name" value="HTH_AraC"/>
</dbReference>
<dbReference type="SMART" id="SM00871">
    <property type="entry name" value="AraC_E_bind"/>
    <property type="match status" value="1"/>
</dbReference>
<evidence type="ECO:0000256" key="2">
    <source>
        <dbReference type="ARBA" id="ARBA00023125"/>
    </source>
</evidence>
<reference evidence="5 6" key="1">
    <citation type="submission" date="2016-10" db="EMBL/GenBank/DDBJ databases">
        <authorList>
            <person name="de Groot N.N."/>
        </authorList>
    </citation>
    <scope>NUCLEOTIDE SEQUENCE [LARGE SCALE GENOMIC DNA]</scope>
    <source>
        <strain evidence="5 6">DSM 28129</strain>
    </source>
</reference>
<dbReference type="GO" id="GO:0043565">
    <property type="term" value="F:sequence-specific DNA binding"/>
    <property type="evidence" value="ECO:0007669"/>
    <property type="project" value="InterPro"/>
</dbReference>
<dbReference type="InterPro" id="IPR020449">
    <property type="entry name" value="Tscrpt_reg_AraC-type_HTH"/>
</dbReference>
<dbReference type="InterPro" id="IPR010499">
    <property type="entry name" value="AraC_E-bd"/>
</dbReference>
<dbReference type="PANTHER" id="PTHR47504">
    <property type="entry name" value="RIGHT ORIGIN-BINDING PROTEIN"/>
    <property type="match status" value="1"/>
</dbReference>
<evidence type="ECO:0000259" key="4">
    <source>
        <dbReference type="PROSITE" id="PS01124"/>
    </source>
</evidence>
<feature type="domain" description="HTH araC/xylS-type" evidence="4">
    <location>
        <begin position="9"/>
        <end position="107"/>
    </location>
</feature>
<keyword evidence="1" id="KW-0805">Transcription regulation</keyword>
<dbReference type="SUPFAM" id="SSF55136">
    <property type="entry name" value="Probable bacterial effector-binding domain"/>
    <property type="match status" value="1"/>
</dbReference>
<evidence type="ECO:0000313" key="5">
    <source>
        <dbReference type="EMBL" id="SDF99490.1"/>
    </source>
</evidence>
<dbReference type="PANTHER" id="PTHR47504:SF5">
    <property type="entry name" value="RIGHT ORIGIN-BINDING PROTEIN"/>
    <property type="match status" value="1"/>
</dbReference>
<evidence type="ECO:0000256" key="1">
    <source>
        <dbReference type="ARBA" id="ARBA00023015"/>
    </source>
</evidence>
<dbReference type="PRINTS" id="PR00032">
    <property type="entry name" value="HTHARAC"/>
</dbReference>
<dbReference type="Proteomes" id="UP000198972">
    <property type="component" value="Unassembled WGS sequence"/>
</dbReference>
<dbReference type="InterPro" id="IPR009057">
    <property type="entry name" value="Homeodomain-like_sf"/>
</dbReference>
<dbReference type="Gene3D" id="3.20.80.10">
    <property type="entry name" value="Regulatory factor, effector binding domain"/>
    <property type="match status" value="1"/>
</dbReference>
<dbReference type="Pfam" id="PF14526">
    <property type="entry name" value="Cass2"/>
    <property type="match status" value="1"/>
</dbReference>
<keyword evidence="3" id="KW-0804">Transcription</keyword>
<dbReference type="RefSeq" id="WP_091233493.1">
    <property type="nucleotide sequence ID" value="NZ_FNBG01000022.1"/>
</dbReference>
<dbReference type="STRING" id="670482.SAMN04488542_12285"/>
<accession>A0A1G7QPC6</accession>
<name>A0A1G7QPC6_9BACL</name>
<sequence>MNNNSTVIQQSIEYIEERLGEDLTLKEVAQAVHYSEYHFHRTFLYWVGDTVTSYIRKRRLSKAAEALVYSDLKIVDVALQCGFGSHESFTRSFRKMYGMMPSACRKLDHPPFLVPIAQPKEVFAGLQNDEWRVYQMDARIEQFRAMRVIGYSITTAASEGNNTEIPAFWQNYMKEQLAYKIPGKLRPDVELGICSSLNTDGSFQYTIGFEVDRSTPVPDGMIELEIPETTYAIFTTPPTGQSDFVASIQSTWDNIYTNWFPTSGYEQIAAPDFEWYDKRCWPQEDKQIDIYIPVQPVSVKAQR</sequence>
<dbReference type="OrthoDB" id="5337216at2"/>
<dbReference type="SUPFAM" id="SSF46689">
    <property type="entry name" value="Homeodomain-like"/>
    <property type="match status" value="2"/>
</dbReference>
<dbReference type="EMBL" id="FNBG01000022">
    <property type="protein sequence ID" value="SDF99490.1"/>
    <property type="molecule type" value="Genomic_DNA"/>
</dbReference>
<keyword evidence="2" id="KW-0238">DNA-binding</keyword>
<gene>
    <name evidence="5" type="ORF">SAMN04488542_12285</name>
</gene>
<dbReference type="Gene3D" id="1.10.10.60">
    <property type="entry name" value="Homeodomain-like"/>
    <property type="match status" value="2"/>
</dbReference>
<dbReference type="InterPro" id="IPR029441">
    <property type="entry name" value="Cass2"/>
</dbReference>
<dbReference type="InterPro" id="IPR011256">
    <property type="entry name" value="Reg_factor_effector_dom_sf"/>
</dbReference>
<dbReference type="SMART" id="SM00342">
    <property type="entry name" value="HTH_ARAC"/>
    <property type="match status" value="1"/>
</dbReference>